<comment type="caution">
    <text evidence="3">The sequence shown here is derived from an EMBL/GenBank/DDBJ whole genome shotgun (WGS) entry which is preliminary data.</text>
</comment>
<evidence type="ECO:0000256" key="1">
    <source>
        <dbReference type="SAM" id="SignalP"/>
    </source>
</evidence>
<gene>
    <name evidence="3" type="ORF">ACM15_02995</name>
</gene>
<name>A0A0J6CG65_9BACT</name>
<dbReference type="EMBL" id="LFJV01000007">
    <property type="protein sequence ID" value="KMM35191.1"/>
    <property type="molecule type" value="Genomic_DNA"/>
</dbReference>
<protein>
    <recommendedName>
        <fullName evidence="2">DUF5018 domain-containing protein</fullName>
    </recommendedName>
</protein>
<dbReference type="Pfam" id="PF22243">
    <property type="entry name" value="DUF5018-rel"/>
    <property type="match status" value="1"/>
</dbReference>
<accession>A0A0J6CG65</accession>
<dbReference type="PROSITE" id="PS51257">
    <property type="entry name" value="PROKAR_LIPOPROTEIN"/>
    <property type="match status" value="1"/>
</dbReference>
<sequence>MKRIDMKWLMLLLCLPLLMTACDWEDLPAYEEAEISAVQFYYRWPSDAKDPVTGEPIVKEQRLNTTNNVNSEAGTVEVSVSVPGASGDFTESVRNEVSVSRLWGQATISTAARMSPINGSPAMGTPGDWSKENKYEVMAADGTKKIWTIKIIQFDK</sequence>
<evidence type="ECO:0000313" key="4">
    <source>
        <dbReference type="Proteomes" id="UP000036166"/>
    </source>
</evidence>
<feature type="domain" description="DUF5018" evidence="2">
    <location>
        <begin position="35"/>
        <end position="150"/>
    </location>
</feature>
<feature type="chain" id="PRO_5005268963" description="DUF5018 domain-containing protein" evidence="1">
    <location>
        <begin position="22"/>
        <end position="156"/>
    </location>
</feature>
<keyword evidence="1" id="KW-0732">Signal</keyword>
<dbReference type="Proteomes" id="UP000036166">
    <property type="component" value="Unassembled WGS sequence"/>
</dbReference>
<feature type="signal peptide" evidence="1">
    <location>
        <begin position="1"/>
        <end position="21"/>
    </location>
</feature>
<evidence type="ECO:0000259" key="2">
    <source>
        <dbReference type="Pfam" id="PF22243"/>
    </source>
</evidence>
<dbReference type="PATRIC" id="fig|328812.4.peg.4870"/>
<reference evidence="3 4" key="1">
    <citation type="submission" date="2015-06" db="EMBL/GenBank/DDBJ databases">
        <title>Draft Genome Sequence of Parabacteroides goldsteinii with Putative Novel Metallo-Beta-Lactamases Isolated from a Blood Culture from a Human Patient.</title>
        <authorList>
            <person name="Krogh T.J."/>
            <person name="Agergaard C.N."/>
            <person name="Moller-Jensen J."/>
            <person name="Justesen U.S."/>
        </authorList>
    </citation>
    <scope>NUCLEOTIDE SEQUENCE [LARGE SCALE GENOMIC DNA]</scope>
    <source>
        <strain evidence="3 4">910340</strain>
    </source>
</reference>
<organism evidence="3 4">
    <name type="scientific">Parabacteroides goldsteinii</name>
    <dbReference type="NCBI Taxonomy" id="328812"/>
    <lineage>
        <taxon>Bacteria</taxon>
        <taxon>Pseudomonadati</taxon>
        <taxon>Bacteroidota</taxon>
        <taxon>Bacteroidia</taxon>
        <taxon>Bacteroidales</taxon>
        <taxon>Tannerellaceae</taxon>
        <taxon>Parabacteroides</taxon>
    </lineage>
</organism>
<dbReference type="Gene3D" id="2.60.40.4120">
    <property type="match status" value="1"/>
</dbReference>
<proteinExistence type="predicted"/>
<evidence type="ECO:0000313" key="3">
    <source>
        <dbReference type="EMBL" id="KMM35191.1"/>
    </source>
</evidence>
<dbReference type="AlphaFoldDB" id="A0A0J6CG65"/>
<dbReference type="RefSeq" id="WP_048314400.1">
    <property type="nucleotide sequence ID" value="NZ_DBFYUB010000027.1"/>
</dbReference>
<dbReference type="InterPro" id="IPR054460">
    <property type="entry name" value="DUF5018-rel"/>
</dbReference>